<feature type="transmembrane region" description="Helical" evidence="1">
    <location>
        <begin position="105"/>
        <end position="123"/>
    </location>
</feature>
<feature type="transmembrane region" description="Helical" evidence="1">
    <location>
        <begin position="135"/>
        <end position="155"/>
    </location>
</feature>
<evidence type="ECO:0000313" key="3">
    <source>
        <dbReference type="Proteomes" id="UP000282654"/>
    </source>
</evidence>
<evidence type="ECO:0000313" key="2">
    <source>
        <dbReference type="EMBL" id="RPF49268.1"/>
    </source>
</evidence>
<gene>
    <name evidence="2" type="ORF">EDD75_0073</name>
</gene>
<feature type="transmembrane region" description="Helical" evidence="1">
    <location>
        <begin position="44"/>
        <end position="69"/>
    </location>
</feature>
<dbReference type="Proteomes" id="UP000282654">
    <property type="component" value="Unassembled WGS sequence"/>
</dbReference>
<keyword evidence="3" id="KW-1185">Reference proteome</keyword>
<keyword evidence="1" id="KW-1133">Transmembrane helix</keyword>
<name>A0A3N5BHX7_9THEO</name>
<comment type="caution">
    <text evidence="2">The sequence shown here is derived from an EMBL/GenBank/DDBJ whole genome shotgun (WGS) entry which is preliminary data.</text>
</comment>
<keyword evidence="1" id="KW-0812">Transmembrane</keyword>
<dbReference type="OrthoDB" id="2111373at2"/>
<protein>
    <recommendedName>
        <fullName evidence="4">CNNM transmembrane domain-containing protein</fullName>
    </recommendedName>
</protein>
<reference evidence="2 3" key="1">
    <citation type="submission" date="2018-11" db="EMBL/GenBank/DDBJ databases">
        <title>Genomic Encyclopedia of Type Strains, Phase IV (KMG-IV): sequencing the most valuable type-strain genomes for metagenomic binning, comparative biology and taxonomic classification.</title>
        <authorList>
            <person name="Goeker M."/>
        </authorList>
    </citation>
    <scope>NUCLEOTIDE SEQUENCE [LARGE SCALE GENOMIC DNA]</scope>
    <source>
        <strain evidence="2 3">DSM 102936</strain>
    </source>
</reference>
<feature type="transmembrane region" description="Helical" evidence="1">
    <location>
        <begin position="12"/>
        <end position="32"/>
    </location>
</feature>
<dbReference type="AlphaFoldDB" id="A0A3N5BHX7"/>
<sequence>MGNNRPRGAFVRHLLFVLAGTFTATVSCALVSETFVRRMEAVGLAVGFLFLIIAVNIIFDIVGTAATAASEPTFNAMAARKVSGASEGLWLVRHADKVANFANDIIGDVAGTVAGALGISLMTQVLVRWPELNELWLNILVTAAIASLTVVGKAAGKRLAVSEPDQVIFLAGRIMAAWGRMRPPFWRKKRALNRKGRQFERSRAG</sequence>
<dbReference type="RefSeq" id="WP_123926403.1">
    <property type="nucleotide sequence ID" value="NZ_RKRE01000001.1"/>
</dbReference>
<dbReference type="PROSITE" id="PS51257">
    <property type="entry name" value="PROKAR_LIPOPROTEIN"/>
    <property type="match status" value="1"/>
</dbReference>
<accession>A0A3N5BHX7</accession>
<evidence type="ECO:0008006" key="4">
    <source>
        <dbReference type="Google" id="ProtNLM"/>
    </source>
</evidence>
<dbReference type="EMBL" id="RKRE01000001">
    <property type="protein sequence ID" value="RPF49268.1"/>
    <property type="molecule type" value="Genomic_DNA"/>
</dbReference>
<organism evidence="2 3">
    <name type="scientific">Thermodesulfitimonas autotrophica</name>
    <dbReference type="NCBI Taxonomy" id="1894989"/>
    <lineage>
        <taxon>Bacteria</taxon>
        <taxon>Bacillati</taxon>
        <taxon>Bacillota</taxon>
        <taxon>Clostridia</taxon>
        <taxon>Thermoanaerobacterales</taxon>
        <taxon>Thermoanaerobacteraceae</taxon>
        <taxon>Thermodesulfitimonas</taxon>
    </lineage>
</organism>
<evidence type="ECO:0000256" key="1">
    <source>
        <dbReference type="SAM" id="Phobius"/>
    </source>
</evidence>
<proteinExistence type="predicted"/>
<keyword evidence="1" id="KW-0472">Membrane</keyword>